<dbReference type="Gene3D" id="4.10.240.10">
    <property type="entry name" value="Zn(2)-C6 fungal-type DNA-binding domain"/>
    <property type="match status" value="1"/>
</dbReference>
<evidence type="ECO:0000256" key="1">
    <source>
        <dbReference type="ARBA" id="ARBA00023242"/>
    </source>
</evidence>
<dbReference type="SUPFAM" id="SSF57701">
    <property type="entry name" value="Zn2/Cys6 DNA-binding domain"/>
    <property type="match status" value="1"/>
</dbReference>
<dbReference type="GO" id="GO:0001228">
    <property type="term" value="F:DNA-binding transcription activator activity, RNA polymerase II-specific"/>
    <property type="evidence" value="ECO:0007669"/>
    <property type="project" value="TreeGrafter"/>
</dbReference>
<feature type="domain" description="Zn(2)-C6 fungal-type" evidence="2">
    <location>
        <begin position="48"/>
        <end position="78"/>
    </location>
</feature>
<dbReference type="PROSITE" id="PS00463">
    <property type="entry name" value="ZN2_CY6_FUNGAL_1"/>
    <property type="match status" value="1"/>
</dbReference>
<dbReference type="InterPro" id="IPR036864">
    <property type="entry name" value="Zn2-C6_fun-type_DNA-bd_sf"/>
</dbReference>
<keyword evidence="1" id="KW-0539">Nucleus</keyword>
<dbReference type="Proteomes" id="UP000288725">
    <property type="component" value="Chromosome 5"/>
</dbReference>
<dbReference type="InterPro" id="IPR001138">
    <property type="entry name" value="Zn2Cys6_DnaBD"/>
</dbReference>
<proteinExistence type="predicted"/>
<dbReference type="CDD" id="cd00067">
    <property type="entry name" value="GAL4"/>
    <property type="match status" value="1"/>
</dbReference>
<dbReference type="PANTHER" id="PTHR47784:SF5">
    <property type="entry name" value="STEROL UPTAKE CONTROL PROTEIN 2"/>
    <property type="match status" value="1"/>
</dbReference>
<dbReference type="AlphaFoldDB" id="A0A444RLC9"/>
<sequence>MFARARIFTAVQTPQSSPRHNRLQQQAGIILMTSIVRRRKAHSKSREGCLQCKERHAKCNEVHPQCGPCHRADMSCSYSAPSLSITPLNEDSVADLELLEQWHRRQITGHLSDSARSLESSLVRLGFSHHYLLNSILALTALELYSEDQSRFKWYARAVAHQQTALSRVKPHFKSPEATDQQALLGFSAFTSMYAVAEPFMRPHQLRAFQPAQFDPVDELLRAFHFGRCTTSFVQQSFPPALVTESWLLLPSMTRQGDDFQGPSARFPQFQPLVDRVRHLSDHSQEMACLSSISQLIGRIATLVDNPTEPEKGKVIWGWGLEVHQDFLDMCSARHSVALAVLAHLAVLMTFYREHWCLRSWPAGLLSHVKGVLGDEWKDVIQWPCDVVFGSVAVAYG</sequence>
<evidence type="ECO:0000259" key="2">
    <source>
        <dbReference type="PROSITE" id="PS50048"/>
    </source>
</evidence>
<dbReference type="Pfam" id="PF00172">
    <property type="entry name" value="Zn_clus"/>
    <property type="match status" value="1"/>
</dbReference>
<dbReference type="PROSITE" id="PS50048">
    <property type="entry name" value="ZN2_CY6_FUNGAL_2"/>
    <property type="match status" value="1"/>
</dbReference>
<dbReference type="SMART" id="SM00066">
    <property type="entry name" value="GAL4"/>
    <property type="match status" value="1"/>
</dbReference>
<evidence type="ECO:0000313" key="4">
    <source>
        <dbReference type="Proteomes" id="UP000288725"/>
    </source>
</evidence>
<dbReference type="GO" id="GO:0008270">
    <property type="term" value="F:zinc ion binding"/>
    <property type="evidence" value="ECO:0007669"/>
    <property type="project" value="InterPro"/>
</dbReference>
<dbReference type="PANTHER" id="PTHR47784">
    <property type="entry name" value="STEROL UPTAKE CONTROL PROTEIN 2"/>
    <property type="match status" value="1"/>
</dbReference>
<dbReference type="EMBL" id="RSDZ01000156">
    <property type="protein sequence ID" value="RXG42000.1"/>
    <property type="molecule type" value="Genomic_DNA"/>
</dbReference>
<comment type="caution">
    <text evidence="3">The sequence shown here is derived from an EMBL/GenBank/DDBJ whole genome shotgun (WGS) entry which is preliminary data.</text>
</comment>
<protein>
    <recommendedName>
        <fullName evidence="2">Zn(2)-C6 fungal-type domain-containing protein</fullName>
    </recommendedName>
</protein>
<organism evidence="3 4">
    <name type="scientific">Verticillium dahliae</name>
    <name type="common">Verticillium wilt</name>
    <dbReference type="NCBI Taxonomy" id="27337"/>
    <lineage>
        <taxon>Eukaryota</taxon>
        <taxon>Fungi</taxon>
        <taxon>Dikarya</taxon>
        <taxon>Ascomycota</taxon>
        <taxon>Pezizomycotina</taxon>
        <taxon>Sordariomycetes</taxon>
        <taxon>Hypocreomycetidae</taxon>
        <taxon>Glomerellales</taxon>
        <taxon>Plectosphaerellaceae</taxon>
        <taxon>Verticillium</taxon>
    </lineage>
</organism>
<reference evidence="3 4" key="1">
    <citation type="submission" date="2018-12" db="EMBL/GenBank/DDBJ databases">
        <title>Genome of Verticillium dahliae isolate Getta Getta.</title>
        <authorList>
            <person name="Gardiner D.M."/>
        </authorList>
    </citation>
    <scope>NUCLEOTIDE SEQUENCE [LARGE SCALE GENOMIC DNA]</scope>
    <source>
        <strain evidence="3 4">Getta Getta</strain>
    </source>
</reference>
<evidence type="ECO:0000313" key="3">
    <source>
        <dbReference type="EMBL" id="RXG42000.1"/>
    </source>
</evidence>
<dbReference type="InterPro" id="IPR053157">
    <property type="entry name" value="Sterol_Uptake_Regulator"/>
</dbReference>
<name>A0A444RLC9_VERDA</name>
<accession>A0A444RLC9</accession>
<gene>
    <name evidence="3" type="ORF">VDGE_07570</name>
</gene>